<evidence type="ECO:0000313" key="8">
    <source>
        <dbReference type="Proteomes" id="UP001161247"/>
    </source>
</evidence>
<name>A0AAV1ECT4_OLDCO</name>
<feature type="transmembrane region" description="Helical" evidence="5">
    <location>
        <begin position="304"/>
        <end position="324"/>
    </location>
</feature>
<proteinExistence type="predicted"/>
<dbReference type="AlphaFoldDB" id="A0AAV1ECT4"/>
<evidence type="ECO:0000256" key="2">
    <source>
        <dbReference type="ARBA" id="ARBA00022692"/>
    </source>
</evidence>
<evidence type="ECO:0000259" key="6">
    <source>
        <dbReference type="Pfam" id="PF20520"/>
    </source>
</evidence>
<evidence type="ECO:0000256" key="4">
    <source>
        <dbReference type="ARBA" id="ARBA00023136"/>
    </source>
</evidence>
<dbReference type="Proteomes" id="UP001161247">
    <property type="component" value="Chromosome 9"/>
</dbReference>
<sequence>SNTSRDDFRTPEFFNRAQSKGKMKMVLALVMGMLVVSQLALALTSPTAPAFLWSPHQDGVSNSEAEVVDYRTLQSKDLAKSVMSEGGWSSLLCSGKQTQETLDFALLFVGKELQTADISTNKKLADPSLVDLLKASVWNSKFSLAFPYVAASGEKNAIETSLVSEFENGCGNNLGINDVAVMQSCSLNGDRFQTLADVPAVRDYLAKKMEKKTTGPGNLIVICNGGSQSESDLPASEAQLLSEVIGSVERLDAKYSVLYVSDPSVSVNHHSFEHVKRFLAETNVSTNSTCDGVCQIKSSLLEGLFVAIVLLIILISGLCCMAGIDTPTRFETPQDS</sequence>
<evidence type="ECO:0000313" key="7">
    <source>
        <dbReference type="EMBL" id="CAI9117392.1"/>
    </source>
</evidence>
<accession>A0AAV1ECT4</accession>
<evidence type="ECO:0000256" key="5">
    <source>
        <dbReference type="SAM" id="Phobius"/>
    </source>
</evidence>
<keyword evidence="8" id="KW-1185">Reference proteome</keyword>
<dbReference type="GO" id="GO:0016020">
    <property type="term" value="C:membrane"/>
    <property type="evidence" value="ECO:0007669"/>
    <property type="project" value="UniProtKB-SubCell"/>
</dbReference>
<dbReference type="PANTHER" id="PTHR35285">
    <property type="entry name" value="2-C-METHYL-D-ERYTHRITOL 4-PHOSPHATE CYTIDYLYLTRANSFERASE"/>
    <property type="match status" value="1"/>
</dbReference>
<feature type="non-terminal residue" evidence="7">
    <location>
        <position position="336"/>
    </location>
</feature>
<comment type="subcellular location">
    <subcellularLocation>
        <location evidence="1">Membrane</location>
        <topology evidence="1">Single-pass membrane protein</topology>
    </subcellularLocation>
</comment>
<evidence type="ECO:0000256" key="1">
    <source>
        <dbReference type="ARBA" id="ARBA00004167"/>
    </source>
</evidence>
<feature type="domain" description="V-type proton ATPase subunit S1/VOA1 transmembrane" evidence="6">
    <location>
        <begin position="300"/>
        <end position="331"/>
    </location>
</feature>
<keyword evidence="4 5" id="KW-0472">Membrane</keyword>
<organism evidence="7 8">
    <name type="scientific">Oldenlandia corymbosa var. corymbosa</name>
    <dbReference type="NCBI Taxonomy" id="529605"/>
    <lineage>
        <taxon>Eukaryota</taxon>
        <taxon>Viridiplantae</taxon>
        <taxon>Streptophyta</taxon>
        <taxon>Embryophyta</taxon>
        <taxon>Tracheophyta</taxon>
        <taxon>Spermatophyta</taxon>
        <taxon>Magnoliopsida</taxon>
        <taxon>eudicotyledons</taxon>
        <taxon>Gunneridae</taxon>
        <taxon>Pentapetalae</taxon>
        <taxon>asterids</taxon>
        <taxon>lamiids</taxon>
        <taxon>Gentianales</taxon>
        <taxon>Rubiaceae</taxon>
        <taxon>Rubioideae</taxon>
        <taxon>Spermacoceae</taxon>
        <taxon>Hedyotis-Oldenlandia complex</taxon>
        <taxon>Oldenlandia</taxon>
    </lineage>
</organism>
<keyword evidence="2 5" id="KW-0812">Transmembrane</keyword>
<dbReference type="EMBL" id="OX459126">
    <property type="protein sequence ID" value="CAI9117392.1"/>
    <property type="molecule type" value="Genomic_DNA"/>
</dbReference>
<dbReference type="PANTHER" id="PTHR35285:SF1">
    <property type="entry name" value="2-C-METHYL-D-ERYTHRITOL 4-PHOSPHATE CYTIDYLYLTRANSFERASE"/>
    <property type="match status" value="1"/>
</dbReference>
<dbReference type="Pfam" id="PF20520">
    <property type="entry name" value="Ac45-VOA1_TM"/>
    <property type="match status" value="1"/>
</dbReference>
<protein>
    <submittedName>
        <fullName evidence="7">OLC1v1018785C3</fullName>
    </submittedName>
</protein>
<keyword evidence="3 5" id="KW-1133">Transmembrane helix</keyword>
<evidence type="ECO:0000256" key="3">
    <source>
        <dbReference type="ARBA" id="ARBA00022989"/>
    </source>
</evidence>
<dbReference type="InterPro" id="IPR046756">
    <property type="entry name" value="VAS1/VOA1_TM"/>
</dbReference>
<reference evidence="7" key="1">
    <citation type="submission" date="2023-03" db="EMBL/GenBank/DDBJ databases">
        <authorList>
            <person name="Julca I."/>
        </authorList>
    </citation>
    <scope>NUCLEOTIDE SEQUENCE</scope>
</reference>
<gene>
    <name evidence="7" type="ORF">OLC1_LOCUS23460</name>
</gene>